<dbReference type="Proteomes" id="UP001438707">
    <property type="component" value="Unassembled WGS sequence"/>
</dbReference>
<feature type="compositionally biased region" description="Polar residues" evidence="1">
    <location>
        <begin position="27"/>
        <end position="46"/>
    </location>
</feature>
<keyword evidence="3" id="KW-1185">Reference proteome</keyword>
<feature type="region of interest" description="Disordered" evidence="1">
    <location>
        <begin position="1"/>
        <end position="48"/>
    </location>
</feature>
<accession>A0AAW1QD32</accession>
<name>A0AAW1QD32_9CHLO</name>
<proteinExistence type="predicted"/>
<evidence type="ECO:0000313" key="2">
    <source>
        <dbReference type="EMBL" id="KAK9819304.1"/>
    </source>
</evidence>
<evidence type="ECO:0000313" key="3">
    <source>
        <dbReference type="Proteomes" id="UP001438707"/>
    </source>
</evidence>
<dbReference type="AlphaFoldDB" id="A0AAW1QD32"/>
<evidence type="ECO:0000256" key="1">
    <source>
        <dbReference type="SAM" id="MobiDB-lite"/>
    </source>
</evidence>
<organism evidence="2 3">
    <name type="scientific">Apatococcus lobatus</name>
    <dbReference type="NCBI Taxonomy" id="904363"/>
    <lineage>
        <taxon>Eukaryota</taxon>
        <taxon>Viridiplantae</taxon>
        <taxon>Chlorophyta</taxon>
        <taxon>core chlorophytes</taxon>
        <taxon>Trebouxiophyceae</taxon>
        <taxon>Chlorellales</taxon>
        <taxon>Chlorellaceae</taxon>
        <taxon>Apatococcus</taxon>
    </lineage>
</organism>
<reference evidence="2 3" key="1">
    <citation type="journal article" date="2024" name="Nat. Commun.">
        <title>Phylogenomics reveals the evolutionary origins of lichenization in chlorophyte algae.</title>
        <authorList>
            <person name="Puginier C."/>
            <person name="Libourel C."/>
            <person name="Otte J."/>
            <person name="Skaloud P."/>
            <person name="Haon M."/>
            <person name="Grisel S."/>
            <person name="Petersen M."/>
            <person name="Berrin J.G."/>
            <person name="Delaux P.M."/>
            <person name="Dal Grande F."/>
            <person name="Keller J."/>
        </authorList>
    </citation>
    <scope>NUCLEOTIDE SEQUENCE [LARGE SCALE GENOMIC DNA]</scope>
    <source>
        <strain evidence="2 3">SAG 2145</strain>
    </source>
</reference>
<sequence length="200" mass="22083">MDLQEDHPPVREDAPRRLGEEPGAQELQATSRLLTKPASNQQSRKQPQYEADLLSVWLSESKSSHKPSNSIDAPVSSVPRNIHIPHSSQDPCDLDHRKVAQCPDLSPRSYKGCTVATTMPSWCRNFPVNLELCLSIHASDTLSHIAHPGVTRRQPIIQKGSNRCCGCALGNWSGYTDRSSDLQTCALASSSTWRANHQHA</sequence>
<protein>
    <submittedName>
        <fullName evidence="2">Uncharacterized protein</fullName>
    </submittedName>
</protein>
<feature type="compositionally biased region" description="Basic and acidic residues" evidence="1">
    <location>
        <begin position="1"/>
        <end position="20"/>
    </location>
</feature>
<comment type="caution">
    <text evidence="2">The sequence shown here is derived from an EMBL/GenBank/DDBJ whole genome shotgun (WGS) entry which is preliminary data.</text>
</comment>
<dbReference type="EMBL" id="JALJOS010000048">
    <property type="protein sequence ID" value="KAK9819304.1"/>
    <property type="molecule type" value="Genomic_DNA"/>
</dbReference>
<gene>
    <name evidence="2" type="ORF">WJX74_003367</name>
</gene>